<proteinExistence type="predicted"/>
<protein>
    <submittedName>
        <fullName evidence="1">Uncharacterized protein</fullName>
    </submittedName>
</protein>
<reference evidence="2" key="1">
    <citation type="submission" date="2018-02" db="EMBL/GenBank/DDBJ databases">
        <title>Genome sequencing of Solimonas sp. HR-BB.</title>
        <authorList>
            <person name="Lee Y."/>
            <person name="Jeon C.O."/>
        </authorList>
    </citation>
    <scope>NUCLEOTIDE SEQUENCE [LARGE SCALE GENOMIC DNA]</scope>
    <source>
        <strain evidence="2">HR-U</strain>
    </source>
</reference>
<dbReference type="EMBL" id="PTRA01000005">
    <property type="protein sequence ID" value="PQA54995.1"/>
    <property type="molecule type" value="Genomic_DNA"/>
</dbReference>
<gene>
    <name evidence="1" type="ORF">C5O19_20845</name>
</gene>
<comment type="caution">
    <text evidence="1">The sequence shown here is derived from an EMBL/GenBank/DDBJ whole genome shotgun (WGS) entry which is preliminary data.</text>
</comment>
<dbReference type="Proteomes" id="UP000239590">
    <property type="component" value="Unassembled WGS sequence"/>
</dbReference>
<dbReference type="AlphaFoldDB" id="A0A2S7IH92"/>
<sequence length="157" mass="17918">MEEGPWKKDFAELITLTHDLLTRAEERGHRIDFREGVGVAGKVQDITSLVEWMQKCLPDVSTELAGDIPANRLNRYFNAGTGYFSNGSFFTVEQDQELGFFIDNQRIYLNKHLKRVAVELGDFFGTSDNHPVGGSSPKRQELYRNWRLFSAPFNSKA</sequence>
<evidence type="ECO:0000313" key="1">
    <source>
        <dbReference type="EMBL" id="PQA54995.1"/>
    </source>
</evidence>
<name>A0A2S7IH92_9BACT</name>
<evidence type="ECO:0000313" key="2">
    <source>
        <dbReference type="Proteomes" id="UP000239590"/>
    </source>
</evidence>
<keyword evidence="2" id="KW-1185">Reference proteome</keyword>
<accession>A0A2S7IH92</accession>
<organism evidence="1 2">
    <name type="scientific">Siphonobacter curvatus</name>
    <dbReference type="NCBI Taxonomy" id="2094562"/>
    <lineage>
        <taxon>Bacteria</taxon>
        <taxon>Pseudomonadati</taxon>
        <taxon>Bacteroidota</taxon>
        <taxon>Cytophagia</taxon>
        <taxon>Cytophagales</taxon>
        <taxon>Cytophagaceae</taxon>
        <taxon>Siphonobacter</taxon>
    </lineage>
</organism>